<dbReference type="EMBL" id="BAABME010002333">
    <property type="protein sequence ID" value="GAA0154167.1"/>
    <property type="molecule type" value="Genomic_DNA"/>
</dbReference>
<evidence type="ECO:0000256" key="5">
    <source>
        <dbReference type="ARBA" id="ARBA00022824"/>
    </source>
</evidence>
<keyword evidence="2" id="KW-0813">Transport</keyword>
<dbReference type="Gene3D" id="1.25.40.1030">
    <property type="match status" value="1"/>
</dbReference>
<dbReference type="Proteomes" id="UP001454036">
    <property type="component" value="Unassembled WGS sequence"/>
</dbReference>
<accession>A0AAV3PW49</accession>
<keyword evidence="7" id="KW-0472">Membrane</keyword>
<keyword evidence="5" id="KW-0256">Endoplasmic reticulum</keyword>
<evidence type="ECO:0000256" key="2">
    <source>
        <dbReference type="ARBA" id="ARBA00022448"/>
    </source>
</evidence>
<feature type="transmembrane region" description="Helical" evidence="7">
    <location>
        <begin position="156"/>
        <end position="182"/>
    </location>
</feature>
<evidence type="ECO:0000259" key="8">
    <source>
        <dbReference type="Pfam" id="PF12931"/>
    </source>
</evidence>
<evidence type="ECO:0000256" key="7">
    <source>
        <dbReference type="SAM" id="Phobius"/>
    </source>
</evidence>
<evidence type="ECO:0000256" key="6">
    <source>
        <dbReference type="ARBA" id="ARBA00022892"/>
    </source>
</evidence>
<comment type="caution">
    <text evidence="9">The sequence shown here is derived from an EMBL/GenBank/DDBJ whole genome shotgun (WGS) entry which is preliminary data.</text>
</comment>
<dbReference type="PANTHER" id="PTHR13923">
    <property type="entry name" value="SEC31-RELATED PROTEIN"/>
    <property type="match status" value="1"/>
</dbReference>
<keyword evidence="7" id="KW-1133">Transmembrane helix</keyword>
<dbReference type="Pfam" id="PF12931">
    <property type="entry name" value="TPR_Sec16"/>
    <property type="match status" value="1"/>
</dbReference>
<dbReference type="GO" id="GO:0030127">
    <property type="term" value="C:COPII vesicle coat"/>
    <property type="evidence" value="ECO:0007669"/>
    <property type="project" value="TreeGrafter"/>
</dbReference>
<keyword evidence="4" id="KW-0677">Repeat</keyword>
<dbReference type="InterPro" id="IPR024298">
    <property type="entry name" value="Sec16_Sec23-bd"/>
</dbReference>
<evidence type="ECO:0000256" key="4">
    <source>
        <dbReference type="ARBA" id="ARBA00022737"/>
    </source>
</evidence>
<keyword evidence="7" id="KW-0812">Transmembrane</keyword>
<evidence type="ECO:0000256" key="3">
    <source>
        <dbReference type="ARBA" id="ARBA00022574"/>
    </source>
</evidence>
<evidence type="ECO:0000313" key="9">
    <source>
        <dbReference type="EMBL" id="GAA0154167.1"/>
    </source>
</evidence>
<dbReference type="GO" id="GO:0007029">
    <property type="term" value="P:endoplasmic reticulum organization"/>
    <property type="evidence" value="ECO:0007669"/>
    <property type="project" value="TreeGrafter"/>
</dbReference>
<keyword evidence="9" id="KW-0167">Capsid protein</keyword>
<evidence type="ECO:0000313" key="10">
    <source>
        <dbReference type="Proteomes" id="UP001454036"/>
    </source>
</evidence>
<keyword evidence="10" id="KW-1185">Reference proteome</keyword>
<dbReference type="AlphaFoldDB" id="A0AAV3PW49"/>
<keyword evidence="9" id="KW-0946">Virion</keyword>
<comment type="subcellular location">
    <subcellularLocation>
        <location evidence="1">Endoplasmic reticulum</location>
    </subcellularLocation>
</comment>
<dbReference type="GO" id="GO:0070971">
    <property type="term" value="C:endoplasmic reticulum exit site"/>
    <property type="evidence" value="ECO:0007669"/>
    <property type="project" value="TreeGrafter"/>
</dbReference>
<gene>
    <name evidence="9" type="ORF">LIER_12230</name>
</gene>
<evidence type="ECO:0000256" key="1">
    <source>
        <dbReference type="ARBA" id="ARBA00004240"/>
    </source>
</evidence>
<dbReference type="PANTHER" id="PTHR13923:SF11">
    <property type="entry name" value="SECRETORY 31, ISOFORM D"/>
    <property type="match status" value="1"/>
</dbReference>
<name>A0AAV3PW49_LITER</name>
<protein>
    <submittedName>
        <fullName evidence="9">Vesicle coat protein</fullName>
    </submittedName>
</protein>
<keyword evidence="6" id="KW-0931">ER-Golgi transport</keyword>
<organism evidence="9 10">
    <name type="scientific">Lithospermum erythrorhizon</name>
    <name type="common">Purple gromwell</name>
    <name type="synonym">Lithospermum officinale var. erythrorhizon</name>
    <dbReference type="NCBI Taxonomy" id="34254"/>
    <lineage>
        <taxon>Eukaryota</taxon>
        <taxon>Viridiplantae</taxon>
        <taxon>Streptophyta</taxon>
        <taxon>Embryophyta</taxon>
        <taxon>Tracheophyta</taxon>
        <taxon>Spermatophyta</taxon>
        <taxon>Magnoliopsida</taxon>
        <taxon>eudicotyledons</taxon>
        <taxon>Gunneridae</taxon>
        <taxon>Pentapetalae</taxon>
        <taxon>asterids</taxon>
        <taxon>lamiids</taxon>
        <taxon>Boraginales</taxon>
        <taxon>Boraginaceae</taxon>
        <taxon>Boraginoideae</taxon>
        <taxon>Lithospermeae</taxon>
        <taxon>Lithospermum</taxon>
    </lineage>
</organism>
<reference evidence="9 10" key="1">
    <citation type="submission" date="2024-01" db="EMBL/GenBank/DDBJ databases">
        <title>The complete chloroplast genome sequence of Lithospermum erythrorhizon: insights into the phylogenetic relationship among Boraginaceae species and the maternal lineages of purple gromwells.</title>
        <authorList>
            <person name="Okada T."/>
            <person name="Watanabe K."/>
        </authorList>
    </citation>
    <scope>NUCLEOTIDE SEQUENCE [LARGE SCALE GENOMIC DNA]</scope>
</reference>
<feature type="domain" description="Sec16 Sec23-binding" evidence="8">
    <location>
        <begin position="4"/>
        <end position="124"/>
    </location>
</feature>
<dbReference type="GO" id="GO:0090110">
    <property type="term" value="P:COPII-coated vesicle cargo loading"/>
    <property type="evidence" value="ECO:0007669"/>
    <property type="project" value="TreeGrafter"/>
</dbReference>
<sequence>MLRLLRSWKETLGLLCSFAQPEEWTLLCDTFASIIATSGNTHAATLCYICAGSIDKTVGIWSMTLATENKSYADLIQYLMEKTIVFALASGQKRFSDSLFKLVEKYAEILVSQGQLSTAMEYLKLMGTEELSPELTILRDRISLATESGVYLKNNLFIFFTVLYPYGRVLFITTSIVCNRVFTYRKPKRSYHFCQNCE</sequence>
<keyword evidence="3" id="KW-0853">WD repeat</keyword>
<proteinExistence type="predicted"/>
<dbReference type="InterPro" id="IPR040251">
    <property type="entry name" value="SEC31-like"/>
</dbReference>
<dbReference type="GO" id="GO:0005198">
    <property type="term" value="F:structural molecule activity"/>
    <property type="evidence" value="ECO:0007669"/>
    <property type="project" value="TreeGrafter"/>
</dbReference>